<comment type="catalytic activity">
    <reaction evidence="10">
        <text>ITP + H2O = IMP + diphosphate + H(+)</text>
        <dbReference type="Rhea" id="RHEA:29399"/>
        <dbReference type="ChEBI" id="CHEBI:15377"/>
        <dbReference type="ChEBI" id="CHEBI:15378"/>
        <dbReference type="ChEBI" id="CHEBI:33019"/>
        <dbReference type="ChEBI" id="CHEBI:58053"/>
        <dbReference type="ChEBI" id="CHEBI:61402"/>
        <dbReference type="EC" id="3.6.1.66"/>
    </reaction>
</comment>
<dbReference type="GO" id="GO:0005829">
    <property type="term" value="C:cytosol"/>
    <property type="evidence" value="ECO:0007669"/>
    <property type="project" value="TreeGrafter"/>
</dbReference>
<evidence type="ECO:0000256" key="11">
    <source>
        <dbReference type="RuleBase" id="RU003781"/>
    </source>
</evidence>
<dbReference type="EC" id="3.6.1.66" evidence="10"/>
<feature type="binding site" evidence="10">
    <location>
        <begin position="181"/>
        <end position="182"/>
    </location>
    <ligand>
        <name>substrate</name>
    </ligand>
</feature>
<evidence type="ECO:0000256" key="2">
    <source>
        <dbReference type="ARBA" id="ARBA00011738"/>
    </source>
</evidence>
<keyword evidence="5 10" id="KW-0378">Hydrolase</keyword>
<dbReference type="GO" id="GO:0046872">
    <property type="term" value="F:metal ion binding"/>
    <property type="evidence" value="ECO:0007669"/>
    <property type="project" value="UniProtKB-KW"/>
</dbReference>
<dbReference type="GO" id="GO:0009146">
    <property type="term" value="P:purine nucleoside triphosphate catabolic process"/>
    <property type="evidence" value="ECO:0007669"/>
    <property type="project" value="UniProtKB-UniRule"/>
</dbReference>
<evidence type="ECO:0000256" key="4">
    <source>
        <dbReference type="ARBA" id="ARBA00022741"/>
    </source>
</evidence>
<keyword evidence="3 10" id="KW-0479">Metal-binding</keyword>
<evidence type="ECO:0000256" key="6">
    <source>
        <dbReference type="ARBA" id="ARBA00022842"/>
    </source>
</evidence>
<dbReference type="eggNOG" id="COG0127">
    <property type="taxonomic scope" value="Bacteria"/>
</dbReference>
<feature type="binding site" evidence="10">
    <location>
        <begin position="8"/>
        <end position="13"/>
    </location>
    <ligand>
        <name>substrate</name>
    </ligand>
</feature>
<dbReference type="NCBIfam" id="TIGR00042">
    <property type="entry name" value="RdgB/HAM1 family non-canonical purine NTP pyrophosphatase"/>
    <property type="match status" value="1"/>
</dbReference>
<feature type="binding site" evidence="10">
    <location>
        <begin position="153"/>
        <end position="156"/>
    </location>
    <ligand>
        <name>substrate</name>
    </ligand>
</feature>
<comment type="catalytic activity">
    <reaction evidence="9 10">
        <text>XTP + H2O = XMP + diphosphate + H(+)</text>
        <dbReference type="Rhea" id="RHEA:28610"/>
        <dbReference type="ChEBI" id="CHEBI:15377"/>
        <dbReference type="ChEBI" id="CHEBI:15378"/>
        <dbReference type="ChEBI" id="CHEBI:33019"/>
        <dbReference type="ChEBI" id="CHEBI:57464"/>
        <dbReference type="ChEBI" id="CHEBI:61314"/>
        <dbReference type="EC" id="3.6.1.66"/>
    </reaction>
</comment>
<feature type="active site" description="Proton acceptor" evidence="10">
    <location>
        <position position="70"/>
    </location>
</feature>
<evidence type="ECO:0000256" key="1">
    <source>
        <dbReference type="ARBA" id="ARBA00008023"/>
    </source>
</evidence>
<dbReference type="SUPFAM" id="SSF52972">
    <property type="entry name" value="ITPase-like"/>
    <property type="match status" value="1"/>
</dbReference>
<keyword evidence="13" id="KW-1185">Reference proteome</keyword>
<dbReference type="GO" id="GO:0017111">
    <property type="term" value="F:ribonucleoside triphosphate phosphatase activity"/>
    <property type="evidence" value="ECO:0007669"/>
    <property type="project" value="InterPro"/>
</dbReference>
<keyword evidence="7 10" id="KW-0546">Nucleotide metabolism</keyword>
<comment type="cofactor">
    <cofactor evidence="10">
        <name>Mg(2+)</name>
        <dbReference type="ChEBI" id="CHEBI:18420"/>
    </cofactor>
    <text evidence="10">Binds 1 Mg(2+) ion per subunit.</text>
</comment>
<evidence type="ECO:0000256" key="10">
    <source>
        <dbReference type="HAMAP-Rule" id="MF_01405"/>
    </source>
</evidence>
<dbReference type="Gene3D" id="3.90.950.10">
    <property type="match status" value="1"/>
</dbReference>
<dbReference type="InterPro" id="IPR020922">
    <property type="entry name" value="dITP/XTP_pyrophosphatase"/>
</dbReference>
<feature type="binding site" evidence="10">
    <location>
        <position position="176"/>
    </location>
    <ligand>
        <name>substrate</name>
    </ligand>
</feature>
<organism evidence="12 13">
    <name type="scientific">Ammonifex degensii (strain DSM 10501 / KC4)</name>
    <dbReference type="NCBI Taxonomy" id="429009"/>
    <lineage>
        <taxon>Bacteria</taxon>
        <taxon>Bacillati</taxon>
        <taxon>Bacillota</taxon>
        <taxon>Clostridia</taxon>
        <taxon>Thermoanaerobacterales</taxon>
        <taxon>Thermoanaerobacteraceae</taxon>
        <taxon>Ammonifex</taxon>
    </lineage>
</organism>
<feature type="binding site" evidence="10">
    <location>
        <position position="41"/>
    </location>
    <ligand>
        <name>Mg(2+)</name>
        <dbReference type="ChEBI" id="CHEBI:18420"/>
    </ligand>
</feature>
<evidence type="ECO:0000256" key="7">
    <source>
        <dbReference type="ARBA" id="ARBA00023080"/>
    </source>
</evidence>
<dbReference type="CDD" id="cd00515">
    <property type="entry name" value="HAM1"/>
    <property type="match status" value="1"/>
</dbReference>
<dbReference type="NCBIfam" id="NF011397">
    <property type="entry name" value="PRK14822.1"/>
    <property type="match status" value="1"/>
</dbReference>
<proteinExistence type="inferred from homology"/>
<keyword evidence="6 10" id="KW-0460">Magnesium</keyword>
<name>C9R9Q3_AMMDK</name>
<dbReference type="GO" id="GO:0036220">
    <property type="term" value="F:ITP diphosphatase activity"/>
    <property type="evidence" value="ECO:0007669"/>
    <property type="project" value="UniProtKB-UniRule"/>
</dbReference>
<dbReference type="HOGENOM" id="CLU_082080_0_2_9"/>
<dbReference type="FunFam" id="3.90.950.10:FF:000001">
    <property type="entry name" value="dITP/XTP pyrophosphatase"/>
    <property type="match status" value="1"/>
</dbReference>
<dbReference type="EMBL" id="CP001785">
    <property type="protein sequence ID" value="ACX53032.1"/>
    <property type="molecule type" value="Genomic_DNA"/>
</dbReference>
<feature type="binding site" evidence="10">
    <location>
        <position position="70"/>
    </location>
    <ligand>
        <name>Mg(2+)</name>
        <dbReference type="ChEBI" id="CHEBI:18420"/>
    </ligand>
</feature>
<dbReference type="GO" id="GO:0036222">
    <property type="term" value="F:XTP diphosphatase activity"/>
    <property type="evidence" value="ECO:0007669"/>
    <property type="project" value="UniProtKB-UniRule"/>
</dbReference>
<dbReference type="KEGG" id="adg:Adeg_1953"/>
<dbReference type="AlphaFoldDB" id="C9R9Q3"/>
<protein>
    <recommendedName>
        <fullName evidence="10">dITP/XTP pyrophosphatase</fullName>
        <ecNumber evidence="10">3.6.1.66</ecNumber>
    </recommendedName>
    <alternativeName>
        <fullName evidence="10">Non-canonical purine NTP pyrophosphatase</fullName>
    </alternativeName>
    <alternativeName>
        <fullName evidence="10">Non-standard purine NTP pyrophosphatase</fullName>
    </alternativeName>
    <alternativeName>
        <fullName evidence="10">Nucleoside-triphosphate diphosphatase</fullName>
    </alternativeName>
    <alternativeName>
        <fullName evidence="10">Nucleoside-triphosphate pyrophosphatase</fullName>
        <shortName evidence="10">NTPase</shortName>
    </alternativeName>
</protein>
<comment type="subunit">
    <text evidence="2 10">Homodimer.</text>
</comment>
<dbReference type="HAMAP" id="MF_01405">
    <property type="entry name" value="Non_canon_purine_NTPase"/>
    <property type="match status" value="1"/>
</dbReference>
<dbReference type="GO" id="GO:0035870">
    <property type="term" value="F:dITP diphosphatase activity"/>
    <property type="evidence" value="ECO:0007669"/>
    <property type="project" value="UniProtKB-UniRule"/>
</dbReference>
<reference evidence="12 13" key="1">
    <citation type="submission" date="2009-10" db="EMBL/GenBank/DDBJ databases">
        <title>Complete sequence of chromosome of Ammonifex degensii KC4.</title>
        <authorList>
            <consortium name="US DOE Joint Genome Institute"/>
            <person name="Kerfeld C."/>
            <person name="Goodner B."/>
            <person name="Huber H."/>
            <person name="Stetter K."/>
            <person name="Lucas S."/>
            <person name="Copeland A."/>
            <person name="Lapidus A."/>
            <person name="Glavina del Rio T."/>
            <person name="Dalin E."/>
            <person name="Tice H."/>
            <person name="Bruce D."/>
            <person name="Goodwin L."/>
            <person name="Pitluck S."/>
            <person name="Saunders E."/>
            <person name="Brettin T."/>
            <person name="Detter J.C."/>
            <person name="Han C."/>
            <person name="Larimer F."/>
            <person name="Land M."/>
            <person name="Hauser L."/>
            <person name="Kyrpides N."/>
            <person name="Ovchinnikova G."/>
            <person name="Richardson P."/>
        </authorList>
    </citation>
    <scope>NUCLEOTIDE SEQUENCE [LARGE SCALE GENOMIC DNA]</scope>
    <source>
        <strain evidence="13">DSM 10501 / KC4</strain>
    </source>
</reference>
<evidence type="ECO:0000256" key="5">
    <source>
        <dbReference type="ARBA" id="ARBA00022801"/>
    </source>
</evidence>
<dbReference type="InterPro" id="IPR029001">
    <property type="entry name" value="ITPase-like_fam"/>
</dbReference>
<evidence type="ECO:0000256" key="9">
    <source>
        <dbReference type="ARBA" id="ARBA00052017"/>
    </source>
</evidence>
<sequence length="196" mass="21697">MRKIVLASRNEGKLREFKALLSPLGWEVIPLTSYPDLPEIEETGETFAANALIKARTVAFYTGEVALADDSGLEVDYLEGAPGVRSARFAGRQGDDAANIALLLKLMEGVPWEKRKACFRCVIAVVTPEGKEYLAEGTVEGYILEEPRGKGGFGYDPVFYLPEYGQTFAELPLEVKNQISHRARALAKIKEILRVY</sequence>
<evidence type="ECO:0000313" key="12">
    <source>
        <dbReference type="EMBL" id="ACX53032.1"/>
    </source>
</evidence>
<dbReference type="Pfam" id="PF01725">
    <property type="entry name" value="Ham1p_like"/>
    <property type="match status" value="1"/>
</dbReference>
<dbReference type="GO" id="GO:0009117">
    <property type="term" value="P:nucleotide metabolic process"/>
    <property type="evidence" value="ECO:0007669"/>
    <property type="project" value="UniProtKB-KW"/>
</dbReference>
<keyword evidence="4 10" id="KW-0547">Nucleotide-binding</keyword>
<evidence type="ECO:0000313" key="13">
    <source>
        <dbReference type="Proteomes" id="UP000002620"/>
    </source>
</evidence>
<dbReference type="InterPro" id="IPR002637">
    <property type="entry name" value="RdgB/HAM1"/>
</dbReference>
<dbReference type="PANTHER" id="PTHR11067:SF9">
    <property type="entry name" value="INOSINE TRIPHOSPHATE PYROPHOSPHATASE"/>
    <property type="match status" value="1"/>
</dbReference>
<accession>C9R9Q3</accession>
<evidence type="ECO:0000256" key="3">
    <source>
        <dbReference type="ARBA" id="ARBA00022723"/>
    </source>
</evidence>
<comment type="function">
    <text evidence="10">Pyrophosphatase that catalyzes the hydrolysis of nucleoside triphosphates to their monophosphate derivatives, with a high preference for the non-canonical purine nucleotides XTP (xanthosine triphosphate), dITP (deoxyinosine triphosphate) and ITP. Seems to function as a house-cleaning enzyme that removes non-canonical purine nucleotides from the nucleotide pool, thus preventing their incorporation into DNA/RNA and avoiding chromosomal lesions.</text>
</comment>
<dbReference type="PANTHER" id="PTHR11067">
    <property type="entry name" value="INOSINE TRIPHOSPHATE PYROPHOSPHATASE/HAM1 PROTEIN"/>
    <property type="match status" value="1"/>
</dbReference>
<evidence type="ECO:0000256" key="8">
    <source>
        <dbReference type="ARBA" id="ARBA00051875"/>
    </source>
</evidence>
<dbReference type="GO" id="GO:0000166">
    <property type="term" value="F:nucleotide binding"/>
    <property type="evidence" value="ECO:0007669"/>
    <property type="project" value="UniProtKB-KW"/>
</dbReference>
<feature type="binding site" evidence="10">
    <location>
        <position position="71"/>
    </location>
    <ligand>
        <name>substrate</name>
    </ligand>
</feature>
<comment type="similarity">
    <text evidence="1 10 11">Belongs to the HAM1 NTPase family.</text>
</comment>
<dbReference type="STRING" id="429009.Adeg_1953"/>
<gene>
    <name evidence="12" type="ordered locus">Adeg_1953</name>
</gene>
<dbReference type="Proteomes" id="UP000002620">
    <property type="component" value="Chromosome"/>
</dbReference>
<comment type="catalytic activity">
    <reaction evidence="8 10">
        <text>dITP + H2O = dIMP + diphosphate + H(+)</text>
        <dbReference type="Rhea" id="RHEA:28342"/>
        <dbReference type="ChEBI" id="CHEBI:15377"/>
        <dbReference type="ChEBI" id="CHEBI:15378"/>
        <dbReference type="ChEBI" id="CHEBI:33019"/>
        <dbReference type="ChEBI" id="CHEBI:61194"/>
        <dbReference type="ChEBI" id="CHEBI:61382"/>
        <dbReference type="EC" id="3.6.1.66"/>
    </reaction>
</comment>